<dbReference type="STRING" id="355548.SAMN04487945_1471"/>
<accession>A0A1I0P9Z5</accession>
<evidence type="ECO:0000313" key="2">
    <source>
        <dbReference type="Proteomes" id="UP000198518"/>
    </source>
</evidence>
<name>A0A1I0P9Z5_9EURY</name>
<sequence>MGFESEAKLRETAQPILKEEFGTDNTEIVPEFSYSAGRTDLVLTSVSDKYLRRRTEELGIDIPITDKNHLKTFLQLHNRGEITKDYFYELGAADRRSKRKSLNWLIGRNFVVETGDGKVKTTPYLRQHITQTFAVELKLSKWRKALKQAVGGKSFAEFRYVLLDADHIGPALNNREMFEDRNVGLLSVDKQGNYVEHVSATRVDPFSPLNTWMLNETTLLESENHLEA</sequence>
<evidence type="ECO:0000313" key="1">
    <source>
        <dbReference type="EMBL" id="SEW10407.1"/>
    </source>
</evidence>
<dbReference type="OrthoDB" id="346013at2157"/>
<gene>
    <name evidence="1" type="ORF">SAMN04487945_1471</name>
</gene>
<reference evidence="1 2" key="1">
    <citation type="submission" date="2016-10" db="EMBL/GenBank/DDBJ databases">
        <authorList>
            <person name="de Groot N.N."/>
        </authorList>
    </citation>
    <scope>NUCLEOTIDE SEQUENCE [LARGE SCALE GENOMIC DNA]</scope>
    <source>
        <strain evidence="1 2">CGMCC 1.5337</strain>
    </source>
</reference>
<dbReference type="RefSeq" id="WP_143052171.1">
    <property type="nucleotide sequence ID" value="NZ_FOJA01000001.1"/>
</dbReference>
<proteinExistence type="predicted"/>
<dbReference type="EMBL" id="FOJA01000001">
    <property type="protein sequence ID" value="SEW10407.1"/>
    <property type="molecule type" value="Genomic_DNA"/>
</dbReference>
<dbReference type="Proteomes" id="UP000198518">
    <property type="component" value="Unassembled WGS sequence"/>
</dbReference>
<keyword evidence="2" id="KW-1185">Reference proteome</keyword>
<protein>
    <submittedName>
        <fullName evidence="1">Uncharacterized protein</fullName>
    </submittedName>
</protein>
<dbReference type="AlphaFoldDB" id="A0A1I0P9Z5"/>
<organism evidence="1 2">
    <name type="scientific">Halobacterium jilantaiense</name>
    <dbReference type="NCBI Taxonomy" id="355548"/>
    <lineage>
        <taxon>Archaea</taxon>
        <taxon>Methanobacteriati</taxon>
        <taxon>Methanobacteriota</taxon>
        <taxon>Stenosarchaea group</taxon>
        <taxon>Halobacteria</taxon>
        <taxon>Halobacteriales</taxon>
        <taxon>Halobacteriaceae</taxon>
        <taxon>Halobacterium</taxon>
    </lineage>
</organism>